<gene>
    <name evidence="2" type="ORF">SCHPADRAFT_840483</name>
</gene>
<dbReference type="InParanoid" id="A0A0H2QY94"/>
<dbReference type="Proteomes" id="UP000053477">
    <property type="component" value="Unassembled WGS sequence"/>
</dbReference>
<evidence type="ECO:0000313" key="3">
    <source>
        <dbReference type="Proteomes" id="UP000053477"/>
    </source>
</evidence>
<protein>
    <submittedName>
        <fullName evidence="2">Uncharacterized protein</fullName>
    </submittedName>
</protein>
<dbReference type="OrthoDB" id="8023605at2759"/>
<dbReference type="STRING" id="27342.A0A0H2QY94"/>
<organism evidence="2 3">
    <name type="scientific">Schizopora paradoxa</name>
    <dbReference type="NCBI Taxonomy" id="27342"/>
    <lineage>
        <taxon>Eukaryota</taxon>
        <taxon>Fungi</taxon>
        <taxon>Dikarya</taxon>
        <taxon>Basidiomycota</taxon>
        <taxon>Agaricomycotina</taxon>
        <taxon>Agaricomycetes</taxon>
        <taxon>Hymenochaetales</taxon>
        <taxon>Schizoporaceae</taxon>
        <taxon>Schizopora</taxon>
    </lineage>
</organism>
<dbReference type="EMBL" id="KQ086505">
    <property type="protein sequence ID" value="KLO04545.1"/>
    <property type="molecule type" value="Genomic_DNA"/>
</dbReference>
<dbReference type="AlphaFoldDB" id="A0A0H2QY94"/>
<feature type="non-terminal residue" evidence="2">
    <location>
        <position position="1"/>
    </location>
</feature>
<feature type="compositionally biased region" description="Low complexity" evidence="1">
    <location>
        <begin position="61"/>
        <end position="78"/>
    </location>
</feature>
<keyword evidence="3" id="KW-1185">Reference proteome</keyword>
<proteinExistence type="predicted"/>
<name>A0A0H2QY94_9AGAM</name>
<evidence type="ECO:0000256" key="1">
    <source>
        <dbReference type="SAM" id="MobiDB-lite"/>
    </source>
</evidence>
<sequence length="84" mass="9183">KIKPRYLGPYIVVRQTKGESYVVRELSGAVSRRGIAAFRLIPYVRRTADLSDLSIPPNPPVNSESNSDASISTQSNTDSDSDSD</sequence>
<reference evidence="2 3" key="1">
    <citation type="submission" date="2015-04" db="EMBL/GenBank/DDBJ databases">
        <title>Complete genome sequence of Schizopora paradoxa KUC8140, a cosmopolitan wood degrader in East Asia.</title>
        <authorList>
            <consortium name="DOE Joint Genome Institute"/>
            <person name="Min B."/>
            <person name="Park H."/>
            <person name="Jang Y."/>
            <person name="Kim J.-J."/>
            <person name="Kim K.H."/>
            <person name="Pangilinan J."/>
            <person name="Lipzen A."/>
            <person name="Riley R."/>
            <person name="Grigoriev I.V."/>
            <person name="Spatafora J.W."/>
            <person name="Choi I.-G."/>
        </authorList>
    </citation>
    <scope>NUCLEOTIDE SEQUENCE [LARGE SCALE GENOMIC DNA]</scope>
    <source>
        <strain evidence="2 3">KUC8140</strain>
    </source>
</reference>
<accession>A0A0H2QY94</accession>
<feature type="region of interest" description="Disordered" evidence="1">
    <location>
        <begin position="49"/>
        <end position="84"/>
    </location>
</feature>
<evidence type="ECO:0000313" key="2">
    <source>
        <dbReference type="EMBL" id="KLO04545.1"/>
    </source>
</evidence>